<reference evidence="3" key="1">
    <citation type="journal article" date="2013" name="Genome Announc.">
        <title>Draft genome sequence of Botrytis cinerea BcDW1, inoculum for noble rot of grape berries.</title>
        <authorList>
            <person name="Blanco-Ulate B."/>
            <person name="Allen G."/>
            <person name="Powell A.L."/>
            <person name="Cantu D."/>
        </authorList>
    </citation>
    <scope>NUCLEOTIDE SEQUENCE [LARGE SCALE GENOMIC DNA]</scope>
    <source>
        <strain evidence="3">BcDW1</strain>
    </source>
</reference>
<evidence type="ECO:0000313" key="2">
    <source>
        <dbReference type="EMBL" id="EMR82831.1"/>
    </source>
</evidence>
<feature type="region of interest" description="Disordered" evidence="1">
    <location>
        <begin position="1"/>
        <end position="41"/>
    </location>
</feature>
<organism evidence="2 3">
    <name type="scientific">Botryotinia fuckeliana (strain BcDW1)</name>
    <name type="common">Noble rot fungus</name>
    <name type="synonym">Botrytis cinerea</name>
    <dbReference type="NCBI Taxonomy" id="1290391"/>
    <lineage>
        <taxon>Eukaryota</taxon>
        <taxon>Fungi</taxon>
        <taxon>Dikarya</taxon>
        <taxon>Ascomycota</taxon>
        <taxon>Pezizomycotina</taxon>
        <taxon>Leotiomycetes</taxon>
        <taxon>Helotiales</taxon>
        <taxon>Sclerotiniaceae</taxon>
        <taxon>Botrytis</taxon>
    </lineage>
</organism>
<gene>
    <name evidence="2" type="ORF">BcDW1_8524</name>
</gene>
<evidence type="ECO:0000313" key="3">
    <source>
        <dbReference type="Proteomes" id="UP000012045"/>
    </source>
</evidence>
<sequence length="158" mass="17303">MSRQDCLHYGSSAIDPREEQKRTVTSARVRTNGITKTTATKPKINKAAEDLVRPMEGLVLEKTVNSSATIETTNTKAELKEKDMNAVGNDVSSSLRGHFQKADIIKPDVKSNFTTTAAENELAKKITDQDEDEDAAYNMIKAHFRSMSSGGKKRGAGK</sequence>
<proteinExistence type="predicted"/>
<dbReference type="HOGENOM" id="CLU_141122_0_0_1"/>
<accession>M7TH48</accession>
<feature type="compositionally biased region" description="Polar residues" evidence="1">
    <location>
        <begin position="23"/>
        <end position="40"/>
    </location>
</feature>
<protein>
    <submittedName>
        <fullName evidence="2">Uncharacterized protein</fullName>
    </submittedName>
</protein>
<dbReference type="OrthoDB" id="3524705at2759"/>
<name>M7TH48_BOTF1</name>
<dbReference type="Proteomes" id="UP000012045">
    <property type="component" value="Unassembled WGS sequence"/>
</dbReference>
<dbReference type="EMBL" id="KB708024">
    <property type="protein sequence ID" value="EMR82831.1"/>
    <property type="molecule type" value="Genomic_DNA"/>
</dbReference>
<dbReference type="AlphaFoldDB" id="M7TH48"/>
<evidence type="ECO:0000256" key="1">
    <source>
        <dbReference type="SAM" id="MobiDB-lite"/>
    </source>
</evidence>